<reference evidence="1" key="1">
    <citation type="submission" date="2014-01" db="EMBL/GenBank/DDBJ databases">
        <authorList>
            <person name="Brown-Elliot B."/>
            <person name="Wallace R."/>
            <person name="Lenaerts A."/>
            <person name="Ordway D."/>
            <person name="DeGroote M.A."/>
            <person name="Parker T."/>
            <person name="Sizemore C."/>
            <person name="Tallon L.J."/>
            <person name="Sadzewicz L.K."/>
            <person name="Sengamalay N."/>
            <person name="Fraser C.M."/>
            <person name="Hine E."/>
            <person name="Shefchek K.A."/>
            <person name="Das S.P."/>
            <person name="Tettelin H."/>
        </authorList>
    </citation>
    <scope>NUCLEOTIDE SEQUENCE [LARGE SCALE GENOMIC DNA]</scope>
    <source>
        <strain evidence="1">4042</strain>
    </source>
</reference>
<comment type="caution">
    <text evidence="1">The sequence shown here is derived from an EMBL/GenBank/DDBJ whole genome shotgun (WGS) entry which is preliminary data.</text>
</comment>
<dbReference type="PATRIC" id="fig|1299334.3.peg.2229"/>
<evidence type="ECO:0000313" key="1">
    <source>
        <dbReference type="EMBL" id="EUA65714.1"/>
    </source>
</evidence>
<accession>X8DBH6</accession>
<dbReference type="AlphaFoldDB" id="X8DBH6"/>
<dbReference type="EMBL" id="JAOB01000026">
    <property type="protein sequence ID" value="EUA65714.1"/>
    <property type="molecule type" value="Genomic_DNA"/>
</dbReference>
<sequence length="52" mass="5721">MHDRHGFARRVRLIGKRCACPTHGFATLSIQIQYGPGSSAATPTSRVARQRV</sequence>
<protein>
    <submittedName>
        <fullName evidence="1">Uncharacterized protein</fullName>
    </submittedName>
</protein>
<gene>
    <name evidence="1" type="ORF">I553_8066</name>
</gene>
<proteinExistence type="predicted"/>
<name>X8DBH6_MYCXE</name>
<organism evidence="1">
    <name type="scientific">Mycobacterium xenopi 4042</name>
    <dbReference type="NCBI Taxonomy" id="1299334"/>
    <lineage>
        <taxon>Bacteria</taxon>
        <taxon>Bacillati</taxon>
        <taxon>Actinomycetota</taxon>
        <taxon>Actinomycetes</taxon>
        <taxon>Mycobacteriales</taxon>
        <taxon>Mycobacteriaceae</taxon>
        <taxon>Mycobacterium</taxon>
    </lineage>
</organism>